<dbReference type="SUPFAM" id="SSF52172">
    <property type="entry name" value="CheY-like"/>
    <property type="match status" value="1"/>
</dbReference>
<organism evidence="4 5">
    <name type="scientific">Campylobacter concisus UNSW3</name>
    <dbReference type="NCBI Taxonomy" id="1242966"/>
    <lineage>
        <taxon>Bacteria</taxon>
        <taxon>Pseudomonadati</taxon>
        <taxon>Campylobacterota</taxon>
        <taxon>Epsilonproteobacteria</taxon>
        <taxon>Campylobacterales</taxon>
        <taxon>Campylobacteraceae</taxon>
        <taxon>Campylobacter</taxon>
    </lineage>
</organism>
<name>U2EVY2_9BACT</name>
<feature type="domain" description="Response regulatory" evidence="3">
    <location>
        <begin position="695"/>
        <end position="809"/>
    </location>
</feature>
<dbReference type="PATRIC" id="fig|1242966.3.peg.1402"/>
<keyword evidence="4" id="KW-0418">Kinase</keyword>
<dbReference type="Proteomes" id="UP000016636">
    <property type="component" value="Unassembled WGS sequence"/>
</dbReference>
<evidence type="ECO:0000256" key="2">
    <source>
        <dbReference type="SAM" id="Phobius"/>
    </source>
</evidence>
<dbReference type="EMBL" id="ANNE01000014">
    <property type="protein sequence ID" value="ERJ21820.1"/>
    <property type="molecule type" value="Genomic_DNA"/>
</dbReference>
<gene>
    <name evidence="4" type="ORF">UNSW3_1668</name>
</gene>
<sequence>MRVNKFLVLLPIFLATFACFYGGVLYFDKFRISYNINNEITRENLIRRAIDYIISERKAYERYGQTMLPQDEITLRKANTAKNLVVKSLSNSLSNTPDDMRMRDRLNEVLKNANASWESFNLSFYSFVELANPTITSGQVAFKDLTIDADIKRYIISLIRTYDLLQNVNTAKEHILAVLMGKEKITEGSLKQTLNGLKYYNDINANLLPNGEIKDNITKEIDRLDNIETTQGYDELRFKLKLKNELTRDEILQINKFENNRADLFRKIANTLTKELKRLNDNFRIKALSLAFLMFLLSLWLFYAGYKTYIWLKDLENLNQKIRLVRDEILKEGDRNPQKLIENFIALYKELLQKYEQEKSFTAIKDRLLVRLSKKFYQAKEQIFSSVATLKKDENMVKNELVFENLEKNSQIIAINYSNIKGLLDSKNGEISLNLKPFNPQILFSNILEAQISFTQEKKLNFLTYLDANISDELEGDSEKISVVFGSIMQAVVTKCDKFANLIVEIKNVSDALSQSGLLFIKTKIRTNQIFINEEQIKALNAEDENEINDEESEFYLRLANFYLKLFNSSLDINTLGGAGNEFKFTISLKKVQKLQNFSLNHELRIAYLPDINAKYNEFFAATLEDMGLRFQNIISNNQALAKNYDIVFARQSASKNINIKNAVLLKDPLTPLSVARLVYMEKNRGESLAEEKVLFLLCDKNPLSLEMFSRAFSFLDCEVIGVSSHKELKQALLLNRFNAVFIDASFFENGVTNFVKEIRSLQEEKINLVAVVSNTSNIPERELLPAFDEKIRKPFSKDELNQILPKFIKNYKPSKENRYFSKNENIVIYKSTKLENKIFAGALGEFQNTLEVANSFSELLIKIKTKPCSLALVDETAEGFDIKELLATISELRAGLKLDARVLLFSNNLELKNQKEYIKILSPSVSKIELTNFVKSELGEINSTQNELKNNFKFIKFKV</sequence>
<keyword evidence="4" id="KW-0808">Transferase</keyword>
<dbReference type="PROSITE" id="PS50110">
    <property type="entry name" value="RESPONSE_REGULATORY"/>
    <property type="match status" value="1"/>
</dbReference>
<evidence type="ECO:0000313" key="4">
    <source>
        <dbReference type="EMBL" id="ERJ21820.1"/>
    </source>
</evidence>
<reference evidence="4 5" key="1">
    <citation type="journal article" date="2013" name="BMC Genomics">
        <title>Comparative genomics of Campylobacter concisus isolates reveals genetic diversity and provides insights into disease association.</title>
        <authorList>
            <person name="Deshpande N.P."/>
            <person name="Kaakoush N.O."/>
            <person name="Wilkins M.R."/>
            <person name="Mitchell H.M."/>
        </authorList>
    </citation>
    <scope>NUCLEOTIDE SEQUENCE [LARGE SCALE GENOMIC DNA]</scope>
    <source>
        <strain evidence="4 5">UNSW3</strain>
    </source>
</reference>
<comment type="caution">
    <text evidence="4">The sequence shown here is derived from an EMBL/GenBank/DDBJ whole genome shotgun (WGS) entry which is preliminary data.</text>
</comment>
<evidence type="ECO:0000259" key="3">
    <source>
        <dbReference type="PROSITE" id="PS50110"/>
    </source>
</evidence>
<dbReference type="GO" id="GO:0016301">
    <property type="term" value="F:kinase activity"/>
    <property type="evidence" value="ECO:0007669"/>
    <property type="project" value="UniProtKB-KW"/>
</dbReference>
<dbReference type="Gene3D" id="3.40.50.2300">
    <property type="match status" value="1"/>
</dbReference>
<dbReference type="InterPro" id="IPR001789">
    <property type="entry name" value="Sig_transdc_resp-reg_receiver"/>
</dbReference>
<proteinExistence type="predicted"/>
<evidence type="ECO:0000313" key="5">
    <source>
        <dbReference type="Proteomes" id="UP000016636"/>
    </source>
</evidence>
<accession>U2EVY2</accession>
<dbReference type="AlphaFoldDB" id="U2EVY2"/>
<keyword evidence="2" id="KW-1133">Transmembrane helix</keyword>
<evidence type="ECO:0000256" key="1">
    <source>
        <dbReference type="PROSITE-ProRule" id="PRU00169"/>
    </source>
</evidence>
<feature type="modified residue" description="4-aspartylphosphate" evidence="1">
    <location>
        <position position="744"/>
    </location>
</feature>
<dbReference type="GO" id="GO:0000160">
    <property type="term" value="P:phosphorelay signal transduction system"/>
    <property type="evidence" value="ECO:0007669"/>
    <property type="project" value="InterPro"/>
</dbReference>
<keyword evidence="2" id="KW-0812">Transmembrane</keyword>
<keyword evidence="1" id="KW-0597">Phosphoprotein</keyword>
<feature type="transmembrane region" description="Helical" evidence="2">
    <location>
        <begin position="287"/>
        <end position="306"/>
    </location>
</feature>
<protein>
    <submittedName>
        <fullName evidence="4">BarA sensory histidine kinase</fullName>
    </submittedName>
</protein>
<dbReference type="InterPro" id="IPR011006">
    <property type="entry name" value="CheY-like_superfamily"/>
</dbReference>
<keyword evidence="2" id="KW-0472">Membrane</keyword>
<feature type="transmembrane region" description="Helical" evidence="2">
    <location>
        <begin position="6"/>
        <end position="27"/>
    </location>
</feature>
<dbReference type="RefSeq" id="WP_021084754.1">
    <property type="nucleotide sequence ID" value="NZ_ANNE01000014.1"/>
</dbReference>
<dbReference type="PROSITE" id="PS51257">
    <property type="entry name" value="PROKAR_LIPOPROTEIN"/>
    <property type="match status" value="1"/>
</dbReference>